<dbReference type="EMBL" id="JAOCJW010000006">
    <property type="protein sequence ID" value="MDH2004854.1"/>
    <property type="molecule type" value="Genomic_DNA"/>
</dbReference>
<dbReference type="Gene3D" id="1.10.530.40">
    <property type="match status" value="1"/>
</dbReference>
<dbReference type="EC" id="3.2.1.17" evidence="3"/>
<dbReference type="PANTHER" id="PTHR38107:SF3">
    <property type="entry name" value="LYSOZYME RRRD-RELATED"/>
    <property type="match status" value="1"/>
</dbReference>
<dbReference type="RefSeq" id="WP_279852780.1">
    <property type="nucleotide sequence ID" value="NZ_JAOCIA010000005.1"/>
</dbReference>
<comment type="similarity">
    <text evidence="3">Belongs to the glycosyl hydrolase 24 family.</text>
</comment>
<dbReference type="SUPFAM" id="SSF53955">
    <property type="entry name" value="Lysozyme-like"/>
    <property type="match status" value="1"/>
</dbReference>
<keyword evidence="3 4" id="KW-0378">Hydrolase</keyword>
<accession>A0AA43AWL5</accession>
<dbReference type="AlphaFoldDB" id="A0AA43AWL5"/>
<evidence type="ECO:0000256" key="1">
    <source>
        <dbReference type="ARBA" id="ARBA00022529"/>
    </source>
</evidence>
<organism evidence="4 5">
    <name type="scientific">Comamonas aquatica</name>
    <dbReference type="NCBI Taxonomy" id="225991"/>
    <lineage>
        <taxon>Bacteria</taxon>
        <taxon>Pseudomonadati</taxon>
        <taxon>Pseudomonadota</taxon>
        <taxon>Betaproteobacteria</taxon>
        <taxon>Burkholderiales</taxon>
        <taxon>Comamonadaceae</taxon>
        <taxon>Comamonas</taxon>
    </lineage>
</organism>
<protein>
    <recommendedName>
        <fullName evidence="3">Lysozyme</fullName>
        <ecNumber evidence="3">3.2.1.17</ecNumber>
    </recommendedName>
</protein>
<evidence type="ECO:0000313" key="4">
    <source>
        <dbReference type="EMBL" id="MDH2004854.1"/>
    </source>
</evidence>
<dbReference type="Proteomes" id="UP001161294">
    <property type="component" value="Unassembled WGS sequence"/>
</dbReference>
<dbReference type="InterPro" id="IPR002196">
    <property type="entry name" value="Glyco_hydro_24"/>
</dbReference>
<dbReference type="GO" id="GO:0042742">
    <property type="term" value="P:defense response to bacterium"/>
    <property type="evidence" value="ECO:0007669"/>
    <property type="project" value="UniProtKB-KW"/>
</dbReference>
<dbReference type="Pfam" id="PF00959">
    <property type="entry name" value="Phage_lysozyme"/>
    <property type="match status" value="1"/>
</dbReference>
<proteinExistence type="inferred from homology"/>
<keyword evidence="1 3" id="KW-0929">Antimicrobial</keyword>
<name>A0AA43AWL5_9BURK</name>
<dbReference type="InterPro" id="IPR023347">
    <property type="entry name" value="Lysozyme_dom_sf"/>
</dbReference>
<dbReference type="PANTHER" id="PTHR38107">
    <property type="match status" value="1"/>
</dbReference>
<evidence type="ECO:0000313" key="5">
    <source>
        <dbReference type="Proteomes" id="UP001161294"/>
    </source>
</evidence>
<dbReference type="InterPro" id="IPR051018">
    <property type="entry name" value="Bacteriophage_GH24"/>
</dbReference>
<comment type="catalytic activity">
    <reaction evidence="3">
        <text>Hydrolysis of (1-&gt;4)-beta-linkages between N-acetylmuramic acid and N-acetyl-D-glucosamine residues in a peptidoglycan and between N-acetyl-D-glucosamine residues in chitodextrins.</text>
        <dbReference type="EC" id="3.2.1.17"/>
    </reaction>
</comment>
<keyword evidence="2 3" id="KW-0081">Bacteriolytic enzyme</keyword>
<keyword evidence="3" id="KW-0326">Glycosidase</keyword>
<dbReference type="GO" id="GO:0016998">
    <property type="term" value="P:cell wall macromolecule catabolic process"/>
    <property type="evidence" value="ECO:0007669"/>
    <property type="project" value="InterPro"/>
</dbReference>
<dbReference type="GO" id="GO:0031640">
    <property type="term" value="P:killing of cells of another organism"/>
    <property type="evidence" value="ECO:0007669"/>
    <property type="project" value="UniProtKB-KW"/>
</dbReference>
<dbReference type="GO" id="GO:0009253">
    <property type="term" value="P:peptidoglycan catabolic process"/>
    <property type="evidence" value="ECO:0007669"/>
    <property type="project" value="InterPro"/>
</dbReference>
<sequence>MSKVPAVLRNKLLQLALGFAVGATTYVAVDQPAKPSQAVQLAMELGAHYESSGRHIGVPYVDKLGKGQPLTVCNGVTGPEVVAGRYYSKDDCYRLELPKYLQAERAAKRLFNHWATYNVWVQASFIDMLYNLGAPAVQGSTLLALANDGDLDGACAQMPRWVRGTVNGQSVRLPGLVDRRTTTAELCRDWGRDGHFSTIAIRGLEGGHAR</sequence>
<evidence type="ECO:0000256" key="3">
    <source>
        <dbReference type="RuleBase" id="RU003788"/>
    </source>
</evidence>
<evidence type="ECO:0000256" key="2">
    <source>
        <dbReference type="ARBA" id="ARBA00022638"/>
    </source>
</evidence>
<gene>
    <name evidence="4" type="ORF">N5J23_04710</name>
</gene>
<comment type="caution">
    <text evidence="4">The sequence shown here is derived from an EMBL/GenBank/DDBJ whole genome shotgun (WGS) entry which is preliminary data.</text>
</comment>
<reference evidence="4" key="1">
    <citation type="submission" date="2022-09" db="EMBL/GenBank/DDBJ databases">
        <title>Intensive care unit water sources are persistently colonized with multi-drug resistant bacteria and are the site of extensive horizontal gene transfer of antibiotic resistance genes.</title>
        <authorList>
            <person name="Diorio-Toth L."/>
        </authorList>
    </citation>
    <scope>NUCLEOTIDE SEQUENCE</scope>
    <source>
        <strain evidence="4">GD03686</strain>
    </source>
</reference>
<dbReference type="InterPro" id="IPR023346">
    <property type="entry name" value="Lysozyme-like_dom_sf"/>
</dbReference>
<dbReference type="GO" id="GO:0003796">
    <property type="term" value="F:lysozyme activity"/>
    <property type="evidence" value="ECO:0007669"/>
    <property type="project" value="UniProtKB-EC"/>
</dbReference>